<feature type="compositionally biased region" description="Acidic residues" evidence="7">
    <location>
        <begin position="261"/>
        <end position="299"/>
    </location>
</feature>
<dbReference type="HAMAP" id="MF_00291_B">
    <property type="entry name" value="Ribosomal_uS2_B"/>
    <property type="match status" value="1"/>
</dbReference>
<proteinExistence type="inferred from homology"/>
<dbReference type="PANTHER" id="PTHR12534:SF0">
    <property type="entry name" value="SMALL RIBOSOMAL SUBUNIT PROTEIN US2M"/>
    <property type="match status" value="1"/>
</dbReference>
<keyword evidence="9" id="KW-1185">Reference proteome</keyword>
<dbReference type="OrthoDB" id="9808036at2"/>
<keyword evidence="2 5" id="KW-0689">Ribosomal protein</keyword>
<reference evidence="8 9" key="1">
    <citation type="submission" date="2019-06" db="EMBL/GenBank/DDBJ databases">
        <title>Genome sequence of Litorilinea aerophila BAA-2444.</title>
        <authorList>
            <person name="Maclea K.S."/>
            <person name="Maurais E.G."/>
            <person name="Iannazzi L.C."/>
        </authorList>
    </citation>
    <scope>NUCLEOTIDE SEQUENCE [LARGE SCALE GENOMIC DNA]</scope>
    <source>
        <strain evidence="8 9">ATCC BAA-2444</strain>
    </source>
</reference>
<evidence type="ECO:0000313" key="9">
    <source>
        <dbReference type="Proteomes" id="UP000317371"/>
    </source>
</evidence>
<dbReference type="EMBL" id="VIGC01000016">
    <property type="protein sequence ID" value="TQE95145.1"/>
    <property type="molecule type" value="Genomic_DNA"/>
</dbReference>
<feature type="region of interest" description="Disordered" evidence="7">
    <location>
        <begin position="250"/>
        <end position="299"/>
    </location>
</feature>
<dbReference type="Proteomes" id="UP000317371">
    <property type="component" value="Unassembled WGS sequence"/>
</dbReference>
<dbReference type="InParanoid" id="A0A540VEF1"/>
<organism evidence="8 9">
    <name type="scientific">Litorilinea aerophila</name>
    <dbReference type="NCBI Taxonomy" id="1204385"/>
    <lineage>
        <taxon>Bacteria</taxon>
        <taxon>Bacillati</taxon>
        <taxon>Chloroflexota</taxon>
        <taxon>Caldilineae</taxon>
        <taxon>Caldilineales</taxon>
        <taxon>Caldilineaceae</taxon>
        <taxon>Litorilinea</taxon>
    </lineage>
</organism>
<sequence length="299" mass="34824">MAVVTMKALLEAGVHFGHRTRRWNPKMRPYIFTERSKIHIIDLQQTMLRLNEYYNLVRDTVAKGGVILFVGTKRQAQATIQQEADRCNMPYVNQRWLGGTLTNWATIKQRIDYLLRLERRMDAGEFRNLSKKEQLGIQRELEKLNRRIGGLKTMRRLPDMVFIVDTHLEDLAVKEANKLGIPIIGMVDTNADPDLVDYVIPSNDDAIRSIKLIVGIIANAAVEGLRIREVEMADTGQVREEDLAEMEQYLGPSTLAKLQSSDDEEEYDEYEDYDEDEDEDEEYEEDEEDEEYEWEDEQE</sequence>
<dbReference type="Gene3D" id="1.10.287.610">
    <property type="entry name" value="Helix hairpin bin"/>
    <property type="match status" value="1"/>
</dbReference>
<dbReference type="GO" id="GO:0003735">
    <property type="term" value="F:structural constituent of ribosome"/>
    <property type="evidence" value="ECO:0007669"/>
    <property type="project" value="InterPro"/>
</dbReference>
<gene>
    <name evidence="5 8" type="primary">rpsB</name>
    <name evidence="8" type="ORF">FKZ61_13340</name>
</gene>
<evidence type="ECO:0000256" key="6">
    <source>
        <dbReference type="RuleBase" id="RU003631"/>
    </source>
</evidence>
<name>A0A540VEF1_9CHLR</name>
<evidence type="ECO:0000313" key="8">
    <source>
        <dbReference type="EMBL" id="TQE95145.1"/>
    </source>
</evidence>
<evidence type="ECO:0000256" key="2">
    <source>
        <dbReference type="ARBA" id="ARBA00022980"/>
    </source>
</evidence>
<dbReference type="InterPro" id="IPR001865">
    <property type="entry name" value="Ribosomal_uS2"/>
</dbReference>
<evidence type="ECO:0000256" key="3">
    <source>
        <dbReference type="ARBA" id="ARBA00023274"/>
    </source>
</evidence>
<dbReference type="GO" id="GO:0006412">
    <property type="term" value="P:translation"/>
    <property type="evidence" value="ECO:0007669"/>
    <property type="project" value="UniProtKB-UniRule"/>
</dbReference>
<protein>
    <recommendedName>
        <fullName evidence="4 5">Small ribosomal subunit protein uS2</fullName>
    </recommendedName>
</protein>
<keyword evidence="3 5" id="KW-0687">Ribonucleoprotein</keyword>
<dbReference type="Gene3D" id="3.40.50.10490">
    <property type="entry name" value="Glucose-6-phosphate isomerase like protein, domain 1"/>
    <property type="match status" value="1"/>
</dbReference>
<dbReference type="CDD" id="cd01425">
    <property type="entry name" value="RPS2"/>
    <property type="match status" value="1"/>
</dbReference>
<dbReference type="PANTHER" id="PTHR12534">
    <property type="entry name" value="30S RIBOSOMAL PROTEIN S2 PROKARYOTIC AND ORGANELLAR"/>
    <property type="match status" value="1"/>
</dbReference>
<evidence type="ECO:0000256" key="5">
    <source>
        <dbReference type="HAMAP-Rule" id="MF_00291"/>
    </source>
</evidence>
<dbReference type="Pfam" id="PF00318">
    <property type="entry name" value="Ribosomal_S2"/>
    <property type="match status" value="1"/>
</dbReference>
<evidence type="ECO:0000256" key="4">
    <source>
        <dbReference type="ARBA" id="ARBA00035256"/>
    </source>
</evidence>
<comment type="caution">
    <text evidence="8">The sequence shown here is derived from an EMBL/GenBank/DDBJ whole genome shotgun (WGS) entry which is preliminary data.</text>
</comment>
<dbReference type="FunCoup" id="A0A540VEF1">
    <property type="interactions" value="515"/>
</dbReference>
<dbReference type="PROSITE" id="PS00963">
    <property type="entry name" value="RIBOSOMAL_S2_2"/>
    <property type="match status" value="1"/>
</dbReference>
<evidence type="ECO:0000256" key="1">
    <source>
        <dbReference type="ARBA" id="ARBA00006242"/>
    </source>
</evidence>
<dbReference type="NCBIfam" id="TIGR01011">
    <property type="entry name" value="rpsB_bact"/>
    <property type="match status" value="1"/>
</dbReference>
<dbReference type="RefSeq" id="WP_141610636.1">
    <property type="nucleotide sequence ID" value="NZ_VIGC02000016.1"/>
</dbReference>
<dbReference type="GO" id="GO:0022627">
    <property type="term" value="C:cytosolic small ribosomal subunit"/>
    <property type="evidence" value="ECO:0007669"/>
    <property type="project" value="TreeGrafter"/>
</dbReference>
<dbReference type="SUPFAM" id="SSF52313">
    <property type="entry name" value="Ribosomal protein S2"/>
    <property type="match status" value="1"/>
</dbReference>
<dbReference type="PRINTS" id="PR00395">
    <property type="entry name" value="RIBOSOMALS2"/>
</dbReference>
<dbReference type="AlphaFoldDB" id="A0A540VEF1"/>
<accession>A0A540VEF1</accession>
<evidence type="ECO:0000256" key="7">
    <source>
        <dbReference type="SAM" id="MobiDB-lite"/>
    </source>
</evidence>
<dbReference type="InterPro" id="IPR018130">
    <property type="entry name" value="Ribosomal_uS2_CS"/>
</dbReference>
<dbReference type="InterPro" id="IPR005706">
    <property type="entry name" value="Ribosomal_uS2_bac/mit/plastid"/>
</dbReference>
<dbReference type="PROSITE" id="PS00962">
    <property type="entry name" value="RIBOSOMAL_S2_1"/>
    <property type="match status" value="1"/>
</dbReference>
<comment type="similarity">
    <text evidence="1 5 6">Belongs to the universal ribosomal protein uS2 family.</text>
</comment>
<dbReference type="InterPro" id="IPR023591">
    <property type="entry name" value="Ribosomal_uS2_flav_dom_sf"/>
</dbReference>